<evidence type="ECO:0000313" key="2">
    <source>
        <dbReference type="EMBL" id="KAH9298869.1"/>
    </source>
</evidence>
<dbReference type="EMBL" id="JAHRHJ020000010">
    <property type="protein sequence ID" value="KAH9298869.1"/>
    <property type="molecule type" value="Genomic_DNA"/>
</dbReference>
<dbReference type="Gene3D" id="3.30.70.270">
    <property type="match status" value="1"/>
</dbReference>
<accession>A0AA38FAR6</accession>
<reference evidence="2 3" key="1">
    <citation type="journal article" date="2021" name="Nat. Plants">
        <title>The Taxus genome provides insights into paclitaxel biosynthesis.</title>
        <authorList>
            <person name="Xiong X."/>
            <person name="Gou J."/>
            <person name="Liao Q."/>
            <person name="Li Y."/>
            <person name="Zhou Q."/>
            <person name="Bi G."/>
            <person name="Li C."/>
            <person name="Du R."/>
            <person name="Wang X."/>
            <person name="Sun T."/>
            <person name="Guo L."/>
            <person name="Liang H."/>
            <person name="Lu P."/>
            <person name="Wu Y."/>
            <person name="Zhang Z."/>
            <person name="Ro D.K."/>
            <person name="Shang Y."/>
            <person name="Huang S."/>
            <person name="Yan J."/>
        </authorList>
    </citation>
    <scope>NUCLEOTIDE SEQUENCE [LARGE SCALE GENOMIC DNA]</scope>
    <source>
        <strain evidence="2">Ta-2019</strain>
    </source>
</reference>
<name>A0AA38FAR6_TAXCH</name>
<dbReference type="PANTHER" id="PTHR33064">
    <property type="entry name" value="POL PROTEIN"/>
    <property type="match status" value="1"/>
</dbReference>
<dbReference type="Pfam" id="PF17919">
    <property type="entry name" value="RT_RNaseH_2"/>
    <property type="match status" value="1"/>
</dbReference>
<keyword evidence="3" id="KW-1185">Reference proteome</keyword>
<feature type="domain" description="Reverse transcriptase/retrotransposon-derived protein RNase H-like" evidence="1">
    <location>
        <begin position="31"/>
        <end position="72"/>
    </location>
</feature>
<proteinExistence type="predicted"/>
<evidence type="ECO:0000259" key="1">
    <source>
        <dbReference type="Pfam" id="PF17919"/>
    </source>
</evidence>
<comment type="caution">
    <text evidence="2">The sequence shown here is derived from an EMBL/GenBank/DDBJ whole genome shotgun (WGS) entry which is preliminary data.</text>
</comment>
<gene>
    <name evidence="2" type="ORF">KI387_030551</name>
</gene>
<dbReference type="PANTHER" id="PTHR33064:SF40">
    <property type="entry name" value="REVERSE TRANSCRIPTASE_RETROTRANSPOSON-DERIVED PROTEIN RNASE H-LIKE DOMAIN-CONTAINING PROTEIN"/>
    <property type="match status" value="1"/>
</dbReference>
<evidence type="ECO:0000313" key="3">
    <source>
        <dbReference type="Proteomes" id="UP000824469"/>
    </source>
</evidence>
<dbReference type="Proteomes" id="UP000824469">
    <property type="component" value="Unassembled WGS sequence"/>
</dbReference>
<dbReference type="InterPro" id="IPR043128">
    <property type="entry name" value="Rev_trsase/Diguanyl_cyclase"/>
</dbReference>
<dbReference type="InterPro" id="IPR051320">
    <property type="entry name" value="Viral_Replic_Matur_Polypro"/>
</dbReference>
<sequence>YCRRFVQGYGRIATPLTALLKKDAFRWTDVAKFFDQLKEAMCSTSILATPNFSKAFIVECDALGLRLGAVIM</sequence>
<dbReference type="SUPFAM" id="SSF56672">
    <property type="entry name" value="DNA/RNA polymerases"/>
    <property type="match status" value="1"/>
</dbReference>
<dbReference type="InterPro" id="IPR043502">
    <property type="entry name" value="DNA/RNA_pol_sf"/>
</dbReference>
<feature type="non-terminal residue" evidence="2">
    <location>
        <position position="1"/>
    </location>
</feature>
<dbReference type="InterPro" id="IPR041577">
    <property type="entry name" value="RT_RNaseH_2"/>
</dbReference>
<protein>
    <recommendedName>
        <fullName evidence="1">Reverse transcriptase/retrotransposon-derived protein RNase H-like domain-containing protein</fullName>
    </recommendedName>
</protein>
<dbReference type="AlphaFoldDB" id="A0AA38FAR6"/>
<organism evidence="2 3">
    <name type="scientific">Taxus chinensis</name>
    <name type="common">Chinese yew</name>
    <name type="synonym">Taxus wallichiana var. chinensis</name>
    <dbReference type="NCBI Taxonomy" id="29808"/>
    <lineage>
        <taxon>Eukaryota</taxon>
        <taxon>Viridiplantae</taxon>
        <taxon>Streptophyta</taxon>
        <taxon>Embryophyta</taxon>
        <taxon>Tracheophyta</taxon>
        <taxon>Spermatophyta</taxon>
        <taxon>Pinopsida</taxon>
        <taxon>Pinidae</taxon>
        <taxon>Conifers II</taxon>
        <taxon>Cupressales</taxon>
        <taxon>Taxaceae</taxon>
        <taxon>Taxus</taxon>
    </lineage>
</organism>